<comment type="subcellular location">
    <subcellularLocation>
        <location evidence="1">Cell membrane</location>
        <topology evidence="1">Multi-pass membrane protein</topology>
    </subcellularLocation>
</comment>
<evidence type="ECO:0000256" key="4">
    <source>
        <dbReference type="ARBA" id="ARBA00022692"/>
    </source>
</evidence>
<dbReference type="Pfam" id="PF04239">
    <property type="entry name" value="DUF421"/>
    <property type="match status" value="1"/>
</dbReference>
<accession>F1T7K8</accession>
<dbReference type="STRING" id="588581.Cpap_3891"/>
<dbReference type="Gene3D" id="3.30.240.20">
    <property type="entry name" value="bsu07140 like domains"/>
    <property type="match status" value="2"/>
</dbReference>
<feature type="domain" description="YetF C-terminal" evidence="8">
    <location>
        <begin position="81"/>
        <end position="212"/>
    </location>
</feature>
<keyword evidence="10" id="KW-1185">Reference proteome</keyword>
<protein>
    <recommendedName>
        <fullName evidence="8">YetF C-terminal domain-containing protein</fullName>
    </recommendedName>
</protein>
<sequence>MQTVLTYSVRVVLVYFFTYLSTRILTKKAIAQMTAYEIAGLMVIGNVAAEPLVDKVMIKSVYGTGLLILLMLITSKIAVTAKFTKVMEHSASIIINDGQIDFNELRRLNISLNVLFGMLRQQGFDRVSDIEAAVLEPNGTLSVFAKAQNRPVTKKDMNINVCDKPISMPLIMNGRIVKENLEYVGRSEVWLVEELKKQGIKDYTNEVFLVELDSSWNVITYRK</sequence>
<evidence type="ECO:0000256" key="1">
    <source>
        <dbReference type="ARBA" id="ARBA00004651"/>
    </source>
</evidence>
<comment type="similarity">
    <text evidence="2">Belongs to the UPF0702 family.</text>
</comment>
<keyword evidence="6 7" id="KW-0472">Membrane</keyword>
<dbReference type="AlphaFoldDB" id="F1T7K8"/>
<keyword evidence="3" id="KW-1003">Cell membrane</keyword>
<keyword evidence="4 7" id="KW-0812">Transmembrane</keyword>
<reference evidence="9" key="1">
    <citation type="submission" date="2009-07" db="EMBL/GenBank/DDBJ databases">
        <authorList>
            <consortium name="US DOE Joint Genome Institute (JGI-PGF)"/>
            <person name="Lucas S."/>
            <person name="Copeland A."/>
            <person name="Lapidus A."/>
            <person name="Glavina del Rio T."/>
            <person name="Tice H."/>
            <person name="Bruce D."/>
            <person name="Goodwin L."/>
            <person name="Pitluck S."/>
            <person name="Larimer F."/>
            <person name="Land M.L."/>
            <person name="Mouttaki H."/>
            <person name="He Z."/>
            <person name="Zhou J."/>
            <person name="Hemme C.L."/>
        </authorList>
    </citation>
    <scope>NUCLEOTIDE SEQUENCE [LARGE SCALE GENOMIC DNA]</scope>
    <source>
        <strain evidence="9">DSM 2782</strain>
    </source>
</reference>
<proteinExistence type="inferred from homology"/>
<evidence type="ECO:0000256" key="7">
    <source>
        <dbReference type="SAM" id="Phobius"/>
    </source>
</evidence>
<keyword evidence="5 7" id="KW-1133">Transmembrane helix</keyword>
<evidence type="ECO:0000259" key="8">
    <source>
        <dbReference type="Pfam" id="PF04239"/>
    </source>
</evidence>
<evidence type="ECO:0000256" key="6">
    <source>
        <dbReference type="ARBA" id="ARBA00023136"/>
    </source>
</evidence>
<evidence type="ECO:0000256" key="2">
    <source>
        <dbReference type="ARBA" id="ARBA00006448"/>
    </source>
</evidence>
<dbReference type="PANTHER" id="PTHR34582:SF6">
    <property type="entry name" value="UPF0702 TRANSMEMBRANE PROTEIN YCAP"/>
    <property type="match status" value="1"/>
</dbReference>
<name>F1T7K8_9FIRM</name>
<dbReference type="OrthoDB" id="9778331at2"/>
<dbReference type="EMBL" id="ACXX02000001">
    <property type="protein sequence ID" value="EGD49456.1"/>
    <property type="molecule type" value="Genomic_DNA"/>
</dbReference>
<dbReference type="eggNOG" id="COG2323">
    <property type="taxonomic scope" value="Bacteria"/>
</dbReference>
<organism evidence="9 10">
    <name type="scientific">Ruminiclostridium papyrosolvens DSM 2782</name>
    <dbReference type="NCBI Taxonomy" id="588581"/>
    <lineage>
        <taxon>Bacteria</taxon>
        <taxon>Bacillati</taxon>
        <taxon>Bacillota</taxon>
        <taxon>Clostridia</taxon>
        <taxon>Eubacteriales</taxon>
        <taxon>Oscillospiraceae</taxon>
        <taxon>Ruminiclostridium</taxon>
    </lineage>
</organism>
<dbReference type="InterPro" id="IPR007353">
    <property type="entry name" value="DUF421"/>
</dbReference>
<evidence type="ECO:0000313" key="10">
    <source>
        <dbReference type="Proteomes" id="UP000003860"/>
    </source>
</evidence>
<reference evidence="9" key="2">
    <citation type="submission" date="2011-01" db="EMBL/GenBank/DDBJ databases">
        <title>The Non-contiguous Finished genome of Clostridium papyrosolvens.</title>
        <authorList>
            <person name="Lucas S."/>
            <person name="Copeland A."/>
            <person name="Lapidus A."/>
            <person name="Cheng J.-F."/>
            <person name="Goodwin L."/>
            <person name="Pitluck S."/>
            <person name="Misra M."/>
            <person name="Chertkov O."/>
            <person name="Detter J.C."/>
            <person name="Han C."/>
            <person name="Tapia R."/>
            <person name="Land M."/>
            <person name="Hauser L."/>
            <person name="Kyrpides N."/>
            <person name="Ivanova N."/>
            <person name="Pagani I."/>
            <person name="Mouttaki H."/>
            <person name="He Z."/>
            <person name="Zhou J."/>
            <person name="Hemme C.L."/>
            <person name="Woyke T."/>
        </authorList>
    </citation>
    <scope>NUCLEOTIDE SEQUENCE [LARGE SCALE GENOMIC DNA]</scope>
    <source>
        <strain evidence="9">DSM 2782</strain>
    </source>
</reference>
<evidence type="ECO:0000256" key="3">
    <source>
        <dbReference type="ARBA" id="ARBA00022475"/>
    </source>
</evidence>
<evidence type="ECO:0000313" key="9">
    <source>
        <dbReference type="EMBL" id="EGD49456.1"/>
    </source>
</evidence>
<comment type="caution">
    <text evidence="9">The sequence shown here is derived from an EMBL/GenBank/DDBJ whole genome shotgun (WGS) entry which is preliminary data.</text>
</comment>
<dbReference type="GO" id="GO:0005886">
    <property type="term" value="C:plasma membrane"/>
    <property type="evidence" value="ECO:0007669"/>
    <property type="project" value="UniProtKB-SubCell"/>
</dbReference>
<gene>
    <name evidence="9" type="ORF">Cpap_3891</name>
</gene>
<dbReference type="Proteomes" id="UP000003860">
    <property type="component" value="Unassembled WGS sequence"/>
</dbReference>
<dbReference type="InterPro" id="IPR023090">
    <property type="entry name" value="UPF0702_alpha/beta_dom_sf"/>
</dbReference>
<dbReference type="RefSeq" id="WP_004616158.1">
    <property type="nucleotide sequence ID" value="NZ_ACXX02000001.1"/>
</dbReference>
<dbReference type="PANTHER" id="PTHR34582">
    <property type="entry name" value="UPF0702 TRANSMEMBRANE PROTEIN YCAP"/>
    <property type="match status" value="1"/>
</dbReference>
<feature type="transmembrane region" description="Helical" evidence="7">
    <location>
        <begin position="6"/>
        <end position="22"/>
    </location>
</feature>
<feature type="transmembrane region" description="Helical" evidence="7">
    <location>
        <begin position="61"/>
        <end position="79"/>
    </location>
</feature>
<evidence type="ECO:0000256" key="5">
    <source>
        <dbReference type="ARBA" id="ARBA00022989"/>
    </source>
</evidence>